<organism evidence="1 2">
    <name type="scientific">Trichlorobacter ammonificans</name>
    <dbReference type="NCBI Taxonomy" id="2916410"/>
    <lineage>
        <taxon>Bacteria</taxon>
        <taxon>Pseudomonadati</taxon>
        <taxon>Thermodesulfobacteriota</taxon>
        <taxon>Desulfuromonadia</taxon>
        <taxon>Geobacterales</taxon>
        <taxon>Geobacteraceae</taxon>
        <taxon>Trichlorobacter</taxon>
    </lineage>
</organism>
<name>A0ABM9DBG9_9BACT</name>
<evidence type="ECO:0000313" key="1">
    <source>
        <dbReference type="EMBL" id="CAH2032580.1"/>
    </source>
</evidence>
<keyword evidence="2" id="KW-1185">Reference proteome</keyword>
<dbReference type="Proteomes" id="UP001295463">
    <property type="component" value="Chromosome"/>
</dbReference>
<accession>A0ABM9DBG9</accession>
<reference evidence="1 2" key="1">
    <citation type="submission" date="2022-03" db="EMBL/GenBank/DDBJ databases">
        <authorList>
            <person name="Koch H."/>
        </authorList>
    </citation>
    <scope>NUCLEOTIDE SEQUENCE [LARGE SCALE GENOMIC DNA]</scope>
    <source>
        <strain evidence="1 2">G1</strain>
    </source>
</reference>
<evidence type="ECO:0000313" key="2">
    <source>
        <dbReference type="Proteomes" id="UP001295463"/>
    </source>
</evidence>
<sequence length="92" mass="10865">MGTAQVVVKYKKERRNRIIEVVIWRLSDPLPGSGHPFKYRLYYGTTEGKCLLRYDNERGKGDHRHLGESEESYAFTTLRKLIEDFEADIERM</sequence>
<protein>
    <submittedName>
        <fullName evidence="1">Uncharacterized protein</fullName>
    </submittedName>
</protein>
<proteinExistence type="predicted"/>
<dbReference type="Pfam" id="PF20126">
    <property type="entry name" value="TumE"/>
    <property type="match status" value="1"/>
</dbReference>
<dbReference type="EMBL" id="OW150024">
    <property type="protein sequence ID" value="CAH2032580.1"/>
    <property type="molecule type" value="Genomic_DNA"/>
</dbReference>
<gene>
    <name evidence="1" type="ORF">GEAMG1_2744</name>
</gene>
<dbReference type="RefSeq" id="WP_305733323.1">
    <property type="nucleotide sequence ID" value="NZ_OW150024.1"/>
</dbReference>
<dbReference type="InterPro" id="IPR045397">
    <property type="entry name" value="TumE-like"/>
</dbReference>